<proteinExistence type="predicted"/>
<evidence type="ECO:0000256" key="1">
    <source>
        <dbReference type="PROSITE-ProRule" id="PRU00409"/>
    </source>
</evidence>
<evidence type="ECO:0000313" key="3">
    <source>
        <dbReference type="EMBL" id="MEB3100549.1"/>
    </source>
</evidence>
<dbReference type="InterPro" id="IPR026838">
    <property type="entry name" value="YheC/D"/>
</dbReference>
<dbReference type="Proteomes" id="UP001310386">
    <property type="component" value="Unassembled WGS sequence"/>
</dbReference>
<evidence type="ECO:0000313" key="4">
    <source>
        <dbReference type="Proteomes" id="UP001310386"/>
    </source>
</evidence>
<comment type="caution">
    <text evidence="3">The sequence shown here is derived from an EMBL/GenBank/DDBJ whole genome shotgun (WGS) entry which is preliminary data.</text>
</comment>
<feature type="domain" description="ATP-grasp" evidence="2">
    <location>
        <begin position="127"/>
        <end position="365"/>
    </location>
</feature>
<dbReference type="InterPro" id="IPR011761">
    <property type="entry name" value="ATP-grasp"/>
</dbReference>
<dbReference type="Pfam" id="PF14398">
    <property type="entry name" value="ATPgrasp_YheCD"/>
    <property type="match status" value="1"/>
</dbReference>
<dbReference type="EMBL" id="JAYJLD010000002">
    <property type="protein sequence ID" value="MEB3100549.1"/>
    <property type="molecule type" value="Genomic_DNA"/>
</dbReference>
<dbReference type="RefSeq" id="WP_371752654.1">
    <property type="nucleotide sequence ID" value="NZ_JAYJLD010000002.1"/>
</dbReference>
<dbReference type="SUPFAM" id="SSF56059">
    <property type="entry name" value="Glutathione synthetase ATP-binding domain-like"/>
    <property type="match status" value="1"/>
</dbReference>
<evidence type="ECO:0000259" key="2">
    <source>
        <dbReference type="PROSITE" id="PS50975"/>
    </source>
</evidence>
<protein>
    <submittedName>
        <fullName evidence="3">YheC/YheD family protein</fullName>
    </submittedName>
</protein>
<sequence length="381" mass="43017">MSISFSSKRYLGIMICEKKGIPPFSESGFYRQLCEIGGNIGLIVYVFSPDWVDWTANRVNAFVYSASANNWASERFPLPDLIYDRCFFSNKRQYLNYRGHLLKLKKLRPIRFLGGGLKGKLEVSRILERDPEIRPFLPESVLYQGPKTLLSWLKHKDEAVLKPVGGSHGRGILRVRLQGDGAYLVDGRDRNNRRVSERFVRTSTFLQWLRPFIGGRKYILQAYLPLTAATGEAFDVRTLIQKNGTGQWHITGTAVRRGQPGSLTANLHGGGCALESFSFLKTEFGAGKAEQIMDTIRKLSMKICTILEQYHGRLVELGIDLGVDKGGNVWILEVNSKPGRNAFAQINDKKAIRSSVINPIYYARYLLDRRLGGSSDEFDNL</sequence>
<dbReference type="PROSITE" id="PS50975">
    <property type="entry name" value="ATP_GRASP"/>
    <property type="match status" value="1"/>
</dbReference>
<gene>
    <name evidence="3" type="ORF">VF724_02605</name>
</gene>
<reference evidence="3" key="1">
    <citation type="submission" date="2023-12" db="EMBL/GenBank/DDBJ databases">
        <title>Fervidustalea candida gen. nov., sp. nov., a novel member of the family Paenibacillaceae isolated from a geothermal area.</title>
        <authorList>
            <person name="Li W.-J."/>
            <person name="Jiao J.-Y."/>
            <person name="Chen Y."/>
        </authorList>
    </citation>
    <scope>NUCLEOTIDE SEQUENCE</scope>
    <source>
        <strain evidence="3">SYSU GA230002</strain>
    </source>
</reference>
<organism evidence="3 4">
    <name type="scientific">Ferviditalea candida</name>
    <dbReference type="NCBI Taxonomy" id="3108399"/>
    <lineage>
        <taxon>Bacteria</taxon>
        <taxon>Bacillati</taxon>
        <taxon>Bacillota</taxon>
        <taxon>Bacilli</taxon>
        <taxon>Bacillales</taxon>
        <taxon>Paenibacillaceae</taxon>
        <taxon>Ferviditalea</taxon>
    </lineage>
</organism>
<keyword evidence="1" id="KW-0547">Nucleotide-binding</keyword>
<dbReference type="Gene3D" id="3.30.470.20">
    <property type="entry name" value="ATP-grasp fold, B domain"/>
    <property type="match status" value="1"/>
</dbReference>
<accession>A0ABU5ZDH0</accession>
<name>A0ABU5ZDH0_9BACL</name>
<keyword evidence="4" id="KW-1185">Reference proteome</keyword>
<keyword evidence="1" id="KW-0067">ATP-binding</keyword>